<evidence type="ECO:0000313" key="1">
    <source>
        <dbReference type="EMBL" id="VWQ33082.1"/>
    </source>
</evidence>
<comment type="caution">
    <text evidence="1">The sequence shown here is derived from an EMBL/GenBank/DDBJ whole genome shotgun (WGS) entry which is preliminary data.</text>
</comment>
<sequence length="47" mass="5329">MTQGLQLIRTAFAGYEDSYVIIGGTACDIIMTDNDLDFRATKDHQRY</sequence>
<accession>A0A8U0L9J9</accession>
<dbReference type="AlphaFoldDB" id="A0A8U0L9J9"/>
<organism evidence="1 2">
    <name type="scientific">Bifidobacterium longum subsp. infantis</name>
    <dbReference type="NCBI Taxonomy" id="1682"/>
    <lineage>
        <taxon>Bacteria</taxon>
        <taxon>Bacillati</taxon>
        <taxon>Actinomycetota</taxon>
        <taxon>Actinomycetes</taxon>
        <taxon>Bifidobacteriales</taxon>
        <taxon>Bifidobacteriaceae</taxon>
        <taxon>Bifidobacterium</taxon>
    </lineage>
</organism>
<protein>
    <submittedName>
        <fullName evidence="1">Uncharacterized protein</fullName>
    </submittedName>
</protein>
<dbReference type="Proteomes" id="UP000494246">
    <property type="component" value="Unassembled WGS sequence"/>
</dbReference>
<name>A0A8U0L9J9_BIFLI</name>
<proteinExistence type="predicted"/>
<evidence type="ECO:0000313" key="2">
    <source>
        <dbReference type="Proteomes" id="UP000494246"/>
    </source>
</evidence>
<dbReference type="RefSeq" id="WP_229773798.1">
    <property type="nucleotide sequence ID" value="NZ_CABHMR010000001.1"/>
</dbReference>
<dbReference type="EMBL" id="CABWKH010000001">
    <property type="protein sequence ID" value="VWQ33082.1"/>
    <property type="molecule type" value="Genomic_DNA"/>
</dbReference>
<reference evidence="1 2" key="1">
    <citation type="submission" date="2019-10" db="EMBL/GenBank/DDBJ databases">
        <authorList>
            <consortium name="Melissa Lawson"/>
            <person name="O'neill I."/>
        </authorList>
    </citation>
    <scope>NUCLEOTIDE SEQUENCE [LARGE SCALE GENOMIC DNA]</scope>
    <source>
        <strain evidence="1">LH_23</strain>
    </source>
</reference>
<gene>
    <name evidence="1" type="ORF">BIFLH23_00321</name>
</gene>